<evidence type="ECO:0000313" key="1">
    <source>
        <dbReference type="EMBL" id="KAH7922495.1"/>
    </source>
</evidence>
<reference evidence="1" key="1">
    <citation type="journal article" date="2021" name="New Phytol.">
        <title>Evolutionary innovations through gain and loss of genes in the ectomycorrhizal Boletales.</title>
        <authorList>
            <person name="Wu G."/>
            <person name="Miyauchi S."/>
            <person name="Morin E."/>
            <person name="Kuo A."/>
            <person name="Drula E."/>
            <person name="Varga T."/>
            <person name="Kohler A."/>
            <person name="Feng B."/>
            <person name="Cao Y."/>
            <person name="Lipzen A."/>
            <person name="Daum C."/>
            <person name="Hundley H."/>
            <person name="Pangilinan J."/>
            <person name="Johnson J."/>
            <person name="Barry K."/>
            <person name="LaButti K."/>
            <person name="Ng V."/>
            <person name="Ahrendt S."/>
            <person name="Min B."/>
            <person name="Choi I.G."/>
            <person name="Park H."/>
            <person name="Plett J.M."/>
            <person name="Magnuson J."/>
            <person name="Spatafora J.W."/>
            <person name="Nagy L.G."/>
            <person name="Henrissat B."/>
            <person name="Grigoriev I.V."/>
            <person name="Yang Z.L."/>
            <person name="Xu J."/>
            <person name="Martin F.M."/>
        </authorList>
    </citation>
    <scope>NUCLEOTIDE SEQUENCE</scope>
    <source>
        <strain evidence="1">KUC20120723A-06</strain>
    </source>
</reference>
<accession>A0ACB8B9X6</accession>
<keyword evidence="2" id="KW-1185">Reference proteome</keyword>
<dbReference type="Proteomes" id="UP000790709">
    <property type="component" value="Unassembled WGS sequence"/>
</dbReference>
<evidence type="ECO:0000313" key="2">
    <source>
        <dbReference type="Proteomes" id="UP000790709"/>
    </source>
</evidence>
<organism evidence="1 2">
    <name type="scientific">Leucogyrophana mollusca</name>
    <dbReference type="NCBI Taxonomy" id="85980"/>
    <lineage>
        <taxon>Eukaryota</taxon>
        <taxon>Fungi</taxon>
        <taxon>Dikarya</taxon>
        <taxon>Basidiomycota</taxon>
        <taxon>Agaricomycotina</taxon>
        <taxon>Agaricomycetes</taxon>
        <taxon>Agaricomycetidae</taxon>
        <taxon>Boletales</taxon>
        <taxon>Boletales incertae sedis</taxon>
        <taxon>Leucogyrophana</taxon>
    </lineage>
</organism>
<comment type="caution">
    <text evidence="1">The sequence shown here is derived from an EMBL/GenBank/DDBJ whole genome shotgun (WGS) entry which is preliminary data.</text>
</comment>
<proteinExistence type="predicted"/>
<name>A0ACB8B9X6_9AGAM</name>
<dbReference type="EMBL" id="MU266483">
    <property type="protein sequence ID" value="KAH7922495.1"/>
    <property type="molecule type" value="Genomic_DNA"/>
</dbReference>
<gene>
    <name evidence="1" type="ORF">BV22DRAFT_655249</name>
</gene>
<sequence length="669" mass="72266">MAPSQPFIHPSEHPQTEFSPEELYDPRSLYRDGSQEPNSGSLEAVKISQKDDLLLQQGIRHFKGEKSTVKPHSHSVLPNICYALHLLLIGIHICLLGLWTRHIEHRITVPIGAKSNVVSVGLTVVLQTFFTLYQAGMVATTQQLALQRNLLRHQTLTATHDNSGAWSGLGAALISLWRQIKIPAAVWGVLFVTLYLVCIAVLHVTSSSIMNLEVFNASYQATSQTTLGMPNLTNIFQATNDWSSTTAVASVVGQLSELSTIGVSNATVFDTLSDTSGVGNTTVNATTFGVDCFALPNTVATMDSDNLTFTVTSTVGDNQLIFMQVYPYCKIATIKILSQTTTFQLHPLLAVQNVLRAFPAAGTAPTPNRQVVFLGIPPIPDSQGNTLAGSTFPINRPINQAGANGVELNETVLMQATACSLYLTSQVATINAQTNELLEVAPSAPQGLSQWTQWQWPPADTPEDDSIDWFWMAFEQSTQSATFDTVDSDPCGDKCLLTMLETRLLKLLGWYPNPNPANQSTVSTPPVTLLDLETALANVAAAMVWTGARVNSSVPFSGEQFEVATGEATITKEFLESRLNINILPVAVGLGASIILFALATVLIHDPNRNLGHLAVGSAGILEIMWLSSRHTEVRERISEVTVASEHSLRAAGLFDVSFGRAPPSGHDS</sequence>
<protein>
    <submittedName>
        <fullName evidence="1">Uncharacterized protein</fullName>
    </submittedName>
</protein>